<comment type="pathway">
    <text evidence="1 9">Porphyrin-containing compound metabolism; protoporphyrin-IX biosynthesis; coproporphyrinogen-III from 5-aminolevulinate: step 3/4.</text>
</comment>
<evidence type="ECO:0000256" key="3">
    <source>
        <dbReference type="ARBA" id="ARBA00013109"/>
    </source>
</evidence>
<dbReference type="PANTHER" id="PTHR38042:SF1">
    <property type="entry name" value="UROPORPHYRINOGEN-III SYNTHASE, CHLOROPLASTIC"/>
    <property type="match status" value="1"/>
</dbReference>
<dbReference type="GO" id="GO:0006780">
    <property type="term" value="P:uroporphyrinogen III biosynthetic process"/>
    <property type="evidence" value="ECO:0007669"/>
    <property type="project" value="UniProtKB-UniRule"/>
</dbReference>
<gene>
    <name evidence="11" type="ORF">DI563_03910</name>
</gene>
<evidence type="ECO:0000313" key="11">
    <source>
        <dbReference type="EMBL" id="PZQ77405.1"/>
    </source>
</evidence>
<dbReference type="InterPro" id="IPR003754">
    <property type="entry name" value="4pyrrol_synth_uPrphyn_synth"/>
</dbReference>
<dbReference type="EC" id="4.2.1.75" evidence="3 9"/>
<dbReference type="InterPro" id="IPR036108">
    <property type="entry name" value="4pyrrol_syn_uPrphyn_synt_sf"/>
</dbReference>
<evidence type="ECO:0000259" key="10">
    <source>
        <dbReference type="Pfam" id="PF02602"/>
    </source>
</evidence>
<evidence type="ECO:0000256" key="9">
    <source>
        <dbReference type="RuleBase" id="RU366031"/>
    </source>
</evidence>
<accession>A0A2W5QR33</accession>
<evidence type="ECO:0000256" key="4">
    <source>
        <dbReference type="ARBA" id="ARBA00023239"/>
    </source>
</evidence>
<feature type="domain" description="Tetrapyrrole biosynthesis uroporphyrinogen III synthase" evidence="10">
    <location>
        <begin position="19"/>
        <end position="251"/>
    </location>
</feature>
<evidence type="ECO:0000256" key="2">
    <source>
        <dbReference type="ARBA" id="ARBA00008133"/>
    </source>
</evidence>
<proteinExistence type="inferred from homology"/>
<comment type="caution">
    <text evidence="11">The sequence shown here is derived from an EMBL/GenBank/DDBJ whole genome shotgun (WGS) entry which is preliminary data.</text>
</comment>
<dbReference type="Pfam" id="PF02602">
    <property type="entry name" value="HEM4"/>
    <property type="match status" value="1"/>
</dbReference>
<organism evidence="11 12">
    <name type="scientific">Variovorax paradoxus</name>
    <dbReference type="NCBI Taxonomy" id="34073"/>
    <lineage>
        <taxon>Bacteria</taxon>
        <taxon>Pseudomonadati</taxon>
        <taxon>Pseudomonadota</taxon>
        <taxon>Betaproteobacteria</taxon>
        <taxon>Burkholderiales</taxon>
        <taxon>Comamonadaceae</taxon>
        <taxon>Variovorax</taxon>
    </lineage>
</organism>
<evidence type="ECO:0000256" key="6">
    <source>
        <dbReference type="ARBA" id="ARBA00037589"/>
    </source>
</evidence>
<evidence type="ECO:0000313" key="12">
    <source>
        <dbReference type="Proteomes" id="UP000249135"/>
    </source>
</evidence>
<keyword evidence="4 9" id="KW-0456">Lyase</keyword>
<dbReference type="PANTHER" id="PTHR38042">
    <property type="entry name" value="UROPORPHYRINOGEN-III SYNTHASE, CHLOROPLASTIC"/>
    <property type="match status" value="1"/>
</dbReference>
<dbReference type="GO" id="GO:0006782">
    <property type="term" value="P:protoporphyrinogen IX biosynthetic process"/>
    <property type="evidence" value="ECO:0007669"/>
    <property type="project" value="UniProtKB-UniRule"/>
</dbReference>
<dbReference type="Proteomes" id="UP000249135">
    <property type="component" value="Unassembled WGS sequence"/>
</dbReference>
<comment type="function">
    <text evidence="6 9">Catalyzes cyclization of the linear tetrapyrrole, hydroxymethylbilane, to the macrocyclic uroporphyrinogen III.</text>
</comment>
<dbReference type="SUPFAM" id="SSF69618">
    <property type="entry name" value="HemD-like"/>
    <property type="match status" value="1"/>
</dbReference>
<evidence type="ECO:0000256" key="7">
    <source>
        <dbReference type="ARBA" id="ARBA00040167"/>
    </source>
</evidence>
<dbReference type="Gene3D" id="3.40.50.10090">
    <property type="match status" value="2"/>
</dbReference>
<dbReference type="EMBL" id="QFPP01000021">
    <property type="protein sequence ID" value="PZQ77405.1"/>
    <property type="molecule type" value="Genomic_DNA"/>
</dbReference>
<name>A0A2W5QR33_VARPD</name>
<evidence type="ECO:0000256" key="1">
    <source>
        <dbReference type="ARBA" id="ARBA00004772"/>
    </source>
</evidence>
<sequence>MTGTPLRVIVTRPAREAARWVEALNARGIGAVALPLIEIAPLLPGMSTGPLDARPYAALMFVSAAAVDGFFKLNRAAAPAGRAHDAIDLIANARCWATGPGTAQALADAGVPPERIDVPPTSAGRFDSEALWAQVHGQLPAGARVLRVRGSDAAGQPAGRDWLASTLAAAGVAVDTAVVYRRLPPQLGDAARALAVASTRSAGPAWLFSSSEAIACLLAALPGIDWGGARAWATHPRIAQAARAAGFGSVHEVPASLDALVASIESFQ</sequence>
<dbReference type="InterPro" id="IPR039793">
    <property type="entry name" value="UROS/Hem4"/>
</dbReference>
<dbReference type="CDD" id="cd06578">
    <property type="entry name" value="HemD"/>
    <property type="match status" value="1"/>
</dbReference>
<dbReference type="AlphaFoldDB" id="A0A2W5QR33"/>
<dbReference type="GO" id="GO:0004852">
    <property type="term" value="F:uroporphyrinogen-III synthase activity"/>
    <property type="evidence" value="ECO:0007669"/>
    <property type="project" value="UniProtKB-UniRule"/>
</dbReference>
<reference evidence="11 12" key="1">
    <citation type="submission" date="2017-08" db="EMBL/GenBank/DDBJ databases">
        <title>Infants hospitalized years apart are colonized by the same room-sourced microbial strains.</title>
        <authorList>
            <person name="Brooks B."/>
            <person name="Olm M.R."/>
            <person name="Firek B.A."/>
            <person name="Baker R."/>
            <person name="Thomas B.C."/>
            <person name="Morowitz M.J."/>
            <person name="Banfield J.F."/>
        </authorList>
    </citation>
    <scope>NUCLEOTIDE SEQUENCE [LARGE SCALE GENOMIC DNA]</scope>
    <source>
        <strain evidence="11">S2_005_003_R2_41</strain>
    </source>
</reference>
<evidence type="ECO:0000256" key="8">
    <source>
        <dbReference type="ARBA" id="ARBA00048617"/>
    </source>
</evidence>
<comment type="catalytic activity">
    <reaction evidence="8 9">
        <text>hydroxymethylbilane = uroporphyrinogen III + H2O</text>
        <dbReference type="Rhea" id="RHEA:18965"/>
        <dbReference type="ChEBI" id="CHEBI:15377"/>
        <dbReference type="ChEBI" id="CHEBI:57308"/>
        <dbReference type="ChEBI" id="CHEBI:57845"/>
        <dbReference type="EC" id="4.2.1.75"/>
    </reaction>
</comment>
<evidence type="ECO:0000256" key="5">
    <source>
        <dbReference type="ARBA" id="ARBA00023244"/>
    </source>
</evidence>
<keyword evidence="5 9" id="KW-0627">Porphyrin biosynthesis</keyword>
<protein>
    <recommendedName>
        <fullName evidence="7 9">Uroporphyrinogen-III synthase</fullName>
        <ecNumber evidence="3 9">4.2.1.75</ecNumber>
    </recommendedName>
</protein>
<comment type="similarity">
    <text evidence="2 9">Belongs to the uroporphyrinogen-III synthase family.</text>
</comment>